<evidence type="ECO:0000313" key="1">
    <source>
        <dbReference type="EMBL" id="KAI3821299.1"/>
    </source>
</evidence>
<name>A0ACB9JMC2_9ASTR</name>
<sequence length="76" mass="8736">MMLPYASSSSTTVSQDYDAFISFRREDTRMNFISHLYDALTRDGIKTYKDDMTLEIGRPIAPKGHRNVKNCHCGFI</sequence>
<protein>
    <submittedName>
        <fullName evidence="1">Uncharacterized protein</fullName>
    </submittedName>
</protein>
<comment type="caution">
    <text evidence="1">The sequence shown here is derived from an EMBL/GenBank/DDBJ whole genome shotgun (WGS) entry which is preliminary data.</text>
</comment>
<gene>
    <name evidence="1" type="ORF">L1987_08863</name>
</gene>
<dbReference type="EMBL" id="CM042020">
    <property type="protein sequence ID" value="KAI3821299.1"/>
    <property type="molecule type" value="Genomic_DNA"/>
</dbReference>
<organism evidence="1 2">
    <name type="scientific">Smallanthus sonchifolius</name>
    <dbReference type="NCBI Taxonomy" id="185202"/>
    <lineage>
        <taxon>Eukaryota</taxon>
        <taxon>Viridiplantae</taxon>
        <taxon>Streptophyta</taxon>
        <taxon>Embryophyta</taxon>
        <taxon>Tracheophyta</taxon>
        <taxon>Spermatophyta</taxon>
        <taxon>Magnoliopsida</taxon>
        <taxon>eudicotyledons</taxon>
        <taxon>Gunneridae</taxon>
        <taxon>Pentapetalae</taxon>
        <taxon>asterids</taxon>
        <taxon>campanulids</taxon>
        <taxon>Asterales</taxon>
        <taxon>Asteraceae</taxon>
        <taxon>Asteroideae</taxon>
        <taxon>Heliantheae alliance</taxon>
        <taxon>Millerieae</taxon>
        <taxon>Smallanthus</taxon>
    </lineage>
</organism>
<keyword evidence="2" id="KW-1185">Reference proteome</keyword>
<reference evidence="2" key="1">
    <citation type="journal article" date="2022" name="Mol. Ecol. Resour.">
        <title>The genomes of chicory, endive, great burdock and yacon provide insights into Asteraceae palaeo-polyploidization history and plant inulin production.</title>
        <authorList>
            <person name="Fan W."/>
            <person name="Wang S."/>
            <person name="Wang H."/>
            <person name="Wang A."/>
            <person name="Jiang F."/>
            <person name="Liu H."/>
            <person name="Zhao H."/>
            <person name="Xu D."/>
            <person name="Zhang Y."/>
        </authorList>
    </citation>
    <scope>NUCLEOTIDE SEQUENCE [LARGE SCALE GENOMIC DNA]</scope>
    <source>
        <strain evidence="2">cv. Yunnan</strain>
    </source>
</reference>
<dbReference type="Proteomes" id="UP001056120">
    <property type="component" value="Linkage Group LG03"/>
</dbReference>
<reference evidence="1 2" key="2">
    <citation type="journal article" date="2022" name="Mol. Ecol. Resour.">
        <title>The genomes of chicory, endive, great burdock and yacon provide insights into Asteraceae paleo-polyploidization history and plant inulin production.</title>
        <authorList>
            <person name="Fan W."/>
            <person name="Wang S."/>
            <person name="Wang H."/>
            <person name="Wang A."/>
            <person name="Jiang F."/>
            <person name="Liu H."/>
            <person name="Zhao H."/>
            <person name="Xu D."/>
            <person name="Zhang Y."/>
        </authorList>
    </citation>
    <scope>NUCLEOTIDE SEQUENCE [LARGE SCALE GENOMIC DNA]</scope>
    <source>
        <strain evidence="2">cv. Yunnan</strain>
        <tissue evidence="1">Leaves</tissue>
    </source>
</reference>
<accession>A0ACB9JMC2</accession>
<evidence type="ECO:0000313" key="2">
    <source>
        <dbReference type="Proteomes" id="UP001056120"/>
    </source>
</evidence>
<proteinExistence type="predicted"/>